<dbReference type="AlphaFoldDB" id="A0A644U4Y5"/>
<keyword evidence="1" id="KW-0815">Transposition</keyword>
<dbReference type="Pfam" id="PF01526">
    <property type="entry name" value="DDE_Tnp_Tn3"/>
    <property type="match status" value="1"/>
</dbReference>
<dbReference type="GO" id="GO:0004803">
    <property type="term" value="F:transposase activity"/>
    <property type="evidence" value="ECO:0007669"/>
    <property type="project" value="InterPro"/>
</dbReference>
<dbReference type="InterPro" id="IPR002513">
    <property type="entry name" value="Tn3_Tnp_DDE_dom"/>
</dbReference>
<evidence type="ECO:0000256" key="2">
    <source>
        <dbReference type="ARBA" id="ARBA00023125"/>
    </source>
</evidence>
<dbReference type="InterPro" id="IPR025296">
    <property type="entry name" value="DUF4158"/>
</dbReference>
<evidence type="ECO:0000259" key="5">
    <source>
        <dbReference type="Pfam" id="PF13700"/>
    </source>
</evidence>
<comment type="caution">
    <text evidence="6">The sequence shown here is derived from an EMBL/GenBank/DDBJ whole genome shotgun (WGS) entry which is preliminary data.</text>
</comment>
<keyword evidence="3" id="KW-0233">DNA recombination</keyword>
<accession>A0A644U4Y5</accession>
<evidence type="ECO:0000259" key="4">
    <source>
        <dbReference type="Pfam" id="PF01526"/>
    </source>
</evidence>
<feature type="domain" description="DUF4158" evidence="5">
    <location>
        <begin position="7"/>
        <end position="169"/>
    </location>
</feature>
<dbReference type="NCBIfam" id="NF033527">
    <property type="entry name" value="transpos_Tn3"/>
    <property type="match status" value="1"/>
</dbReference>
<reference evidence="6" key="1">
    <citation type="submission" date="2019-08" db="EMBL/GenBank/DDBJ databases">
        <authorList>
            <person name="Kucharzyk K."/>
            <person name="Murdoch R.W."/>
            <person name="Higgins S."/>
            <person name="Loffler F."/>
        </authorList>
    </citation>
    <scope>NUCLEOTIDE SEQUENCE</scope>
</reference>
<dbReference type="GO" id="GO:0006313">
    <property type="term" value="P:DNA transposition"/>
    <property type="evidence" value="ECO:0007669"/>
    <property type="project" value="InterPro"/>
</dbReference>
<evidence type="ECO:0000256" key="1">
    <source>
        <dbReference type="ARBA" id="ARBA00022578"/>
    </source>
</evidence>
<organism evidence="6">
    <name type="scientific">bioreactor metagenome</name>
    <dbReference type="NCBI Taxonomy" id="1076179"/>
    <lineage>
        <taxon>unclassified sequences</taxon>
        <taxon>metagenomes</taxon>
        <taxon>ecological metagenomes</taxon>
    </lineage>
</organism>
<name>A0A644U4Y5_9ZZZZ</name>
<proteinExistence type="predicted"/>
<feature type="domain" description="Tn3 transposase DDE" evidence="4">
    <location>
        <begin position="591"/>
        <end position="987"/>
    </location>
</feature>
<sequence length="1001" mass="117181">MARIEYLSESEIKKFEKAPEFENDIERNYYFTLPTLIHKQTVNFINDESFIILTLMFGYFKVTNKFFELNSFSPIDTKFISDKYQLSTFDSNVTFTSRTIQRYKQLIKTHLGINEYNNDIESKLQQYAIELANNFTHRKKIFFSLIDYSKKLNIEIPSYTNLSKIIGTALTFQTKHILLLLRTYQKDKRLKILDEFVNKDENFKNRYYLSNYRKLGHSTNKREMNISLFYLKNMKSKFHILKPIIDEIGITSKISQYYARWLEQSKITQLTQKDLLNNYFLLLSFVKYQYFIRNDNIIDRFISIIQSTKSSILRHQKDLYFENEPNKKALIESLENANLSIINNINTILNDDTFNDAAKIKAMHSLIEIEKMNLKKILEQKSIIEAENLNKFDFIEGISLSLQGKLSEIIKHIEFDEKSSNKNLIQAINYFKNNTNINKNAPIDFLDEDEQEAILDGDKIKISLYKALLFIHISDGIKSGILNLEYSYKYKSFESYLIPKEEYKKQKDDLLKRYEIEHLKEFSDFLLPISEKLELNFSMTNRKIENELNIHFKITNGSFSLTTPKLEKSEEQIEHTISKYFPQSEFISVIDLLHSVQIKTDFLESFKHYSIQNVRTQKLDSNLLFASIVGYGCNISLSKMAKISKGISENQLDNATTWYLSEENTIESNDKIVAFIDSLELPNILKNDSNINHTSSDGQKFNIKSSIDSTNAGFSFKYFGTAKGVSVYTFIDESHKLFYSTVINVSERESGYVIDGLMHNDVVKSDIHSTDTHGFSEVIFGLTHLLGFSFAPRIKNFKDQQLYGINSPKYYQELAYQVLPKRKINIEIIEENWDDILRFILTIKSRRTTASQLLKRLTSYSKHHKLFTAIKEFGKIIKTDFLLTYIDDVGLRQRIEKQLNKVESANRFSKAVFFGNNAEFIFATQEEQNIANNCKRLIQNAVILWNYLYIDKKLQEAKSQSQKDEIIEAIKNSSIVHWSHINFYGTYDFTKIDKKVNEMIS</sequence>
<dbReference type="EMBL" id="VSSQ01000077">
    <property type="protein sequence ID" value="MPL73988.1"/>
    <property type="molecule type" value="Genomic_DNA"/>
</dbReference>
<evidence type="ECO:0000313" key="6">
    <source>
        <dbReference type="EMBL" id="MPL73988.1"/>
    </source>
</evidence>
<dbReference type="Pfam" id="PF13700">
    <property type="entry name" value="DUF4158"/>
    <property type="match status" value="1"/>
</dbReference>
<protein>
    <submittedName>
        <fullName evidence="6">Tn3 family transposase ISVsa19</fullName>
    </submittedName>
</protein>
<gene>
    <name evidence="6" type="ORF">SDC9_19797</name>
</gene>
<evidence type="ECO:0000256" key="3">
    <source>
        <dbReference type="ARBA" id="ARBA00023172"/>
    </source>
</evidence>
<keyword evidence="2" id="KW-0238">DNA-binding</keyword>
<dbReference type="InterPro" id="IPR047653">
    <property type="entry name" value="Tn3-like_transpos"/>
</dbReference>
<dbReference type="GO" id="GO:0003677">
    <property type="term" value="F:DNA binding"/>
    <property type="evidence" value="ECO:0007669"/>
    <property type="project" value="UniProtKB-KW"/>
</dbReference>